<evidence type="ECO:0000313" key="7">
    <source>
        <dbReference type="Proteomes" id="UP000054053"/>
    </source>
</evidence>
<sequence>MRLLVTRAALGRALKPSCLLPLTPLTPLTPSPRPRPSSSFASPAPPKLPPAQQAEFERLQRQAAAPLSQPDAPAEAPPTLKEADAVNPAYCRGAPPEFSGDKNPRTGEVGGPKNEPLRWGGDGDWSYNGRVTDF</sequence>
<evidence type="ECO:0000256" key="3">
    <source>
        <dbReference type="SAM" id="MobiDB-lite"/>
    </source>
</evidence>
<dbReference type="EMBL" id="CP072756">
    <property type="protein sequence ID" value="QUC21122.1"/>
    <property type="molecule type" value="Genomic_DNA"/>
</dbReference>
<dbReference type="Proteomes" id="UP000027002">
    <property type="component" value="Chromosome 4"/>
</dbReference>
<dbReference type="Pfam" id="PF07896">
    <property type="entry name" value="DUF1674"/>
    <property type="match status" value="1"/>
</dbReference>
<reference evidence="4" key="1">
    <citation type="journal article" date="2016" name="Genome Announc.">
        <title>Genome Sequence of Ustilaginoidea virens IPU010, a Rice Pathogenic Fungus Causing False Smut.</title>
        <authorList>
            <person name="Kumagai T."/>
            <person name="Ishii T."/>
            <person name="Terai G."/>
            <person name="Umemura M."/>
            <person name="Machida M."/>
            <person name="Asai K."/>
        </authorList>
    </citation>
    <scope>NUCLEOTIDE SEQUENCE [LARGE SCALE GENOMIC DNA]</scope>
    <source>
        <strain evidence="4">IPU010</strain>
    </source>
</reference>
<reference evidence="7" key="2">
    <citation type="journal article" date="2016" name="Genome Announc.">
        <title>Genome sequence of Ustilaginoidea virens IPU010, a rice pathogenic fungus causing false smut.</title>
        <authorList>
            <person name="Kumagai T."/>
            <person name="Ishii T."/>
            <person name="Terai G."/>
            <person name="Umemura M."/>
            <person name="Machida M."/>
            <person name="Asai K."/>
        </authorList>
    </citation>
    <scope>NUCLEOTIDE SEQUENCE [LARGE SCALE GENOMIC DNA]</scope>
    <source>
        <strain evidence="7">IPU010</strain>
    </source>
</reference>
<dbReference type="GO" id="GO:0034553">
    <property type="term" value="P:mitochondrial respiratory chain complex II assembly"/>
    <property type="evidence" value="ECO:0007669"/>
    <property type="project" value="TreeGrafter"/>
</dbReference>
<accession>A0A063C5E6</accession>
<organism evidence="4 7">
    <name type="scientific">Ustilaginoidea virens</name>
    <name type="common">Rice false smut fungus</name>
    <name type="synonym">Villosiclava virens</name>
    <dbReference type="NCBI Taxonomy" id="1159556"/>
    <lineage>
        <taxon>Eukaryota</taxon>
        <taxon>Fungi</taxon>
        <taxon>Dikarya</taxon>
        <taxon>Ascomycota</taxon>
        <taxon>Pezizomycotina</taxon>
        <taxon>Sordariomycetes</taxon>
        <taxon>Hypocreomycetidae</taxon>
        <taxon>Hypocreales</taxon>
        <taxon>Clavicipitaceae</taxon>
        <taxon>Ustilaginoidea</taxon>
    </lineage>
</organism>
<dbReference type="KEGG" id="uvi:66066142"/>
<dbReference type="RefSeq" id="XP_042998795.1">
    <property type="nucleotide sequence ID" value="XM_043142862.1"/>
</dbReference>
<gene>
    <name evidence="5" type="ORF">UV8b_05365</name>
    <name evidence="4" type="ORF">UVI_02009700</name>
</gene>
<name>A0A063C5E6_USTVR</name>
<dbReference type="HOGENOM" id="CLU_101052_0_1_1"/>
<dbReference type="AlphaFoldDB" id="A0A063C5E6"/>
<protein>
    <recommendedName>
        <fullName evidence="2">Succinate dehydrogenase assembly factor 4, mitochondrial</fullName>
    </recommendedName>
</protein>
<keyword evidence="6" id="KW-1185">Reference proteome</keyword>
<dbReference type="PANTHER" id="PTHR28524:SF3">
    <property type="entry name" value="SUCCINATE DEHYDROGENASE ASSEMBLY FACTOR 4, MITOCHONDRIAL"/>
    <property type="match status" value="1"/>
</dbReference>
<dbReference type="Proteomes" id="UP000054053">
    <property type="component" value="Unassembled WGS sequence"/>
</dbReference>
<evidence type="ECO:0000313" key="5">
    <source>
        <dbReference type="EMBL" id="QUC21122.1"/>
    </source>
</evidence>
<dbReference type="GeneID" id="66066142"/>
<evidence type="ECO:0000313" key="6">
    <source>
        <dbReference type="Proteomes" id="UP000027002"/>
    </source>
</evidence>
<evidence type="ECO:0000313" key="4">
    <source>
        <dbReference type="EMBL" id="GAO14573.1"/>
    </source>
</evidence>
<feature type="region of interest" description="Disordered" evidence="3">
    <location>
        <begin position="19"/>
        <end position="134"/>
    </location>
</feature>
<dbReference type="GO" id="GO:0005739">
    <property type="term" value="C:mitochondrion"/>
    <property type="evidence" value="ECO:0007669"/>
    <property type="project" value="TreeGrafter"/>
</dbReference>
<dbReference type="OrthoDB" id="201362at2759"/>
<evidence type="ECO:0000256" key="2">
    <source>
        <dbReference type="ARBA" id="ARBA00022170"/>
    </source>
</evidence>
<dbReference type="PANTHER" id="PTHR28524">
    <property type="entry name" value="SUCCINATE DEHYDROGENASE ASSEMBLY FACTOR 4, MITOCHONDRIAL"/>
    <property type="match status" value="1"/>
</dbReference>
<reference evidence="5" key="3">
    <citation type="submission" date="2020-03" db="EMBL/GenBank/DDBJ databases">
        <title>A mixture of massive structural variations and highly conserved coding sequences in Ustilaginoidea virens genome.</title>
        <authorList>
            <person name="Zhang K."/>
            <person name="Zhao Z."/>
            <person name="Zhang Z."/>
            <person name="Li Y."/>
            <person name="Hsiang T."/>
            <person name="Sun W."/>
        </authorList>
    </citation>
    <scope>NUCLEOTIDE SEQUENCE</scope>
    <source>
        <strain evidence="5">UV-8b</strain>
    </source>
</reference>
<proteinExistence type="inferred from homology"/>
<evidence type="ECO:0000256" key="1">
    <source>
        <dbReference type="ARBA" id="ARBA00005701"/>
    </source>
</evidence>
<dbReference type="STRING" id="1159556.A0A063C5E6"/>
<dbReference type="InterPro" id="IPR012875">
    <property type="entry name" value="SDHF4"/>
</dbReference>
<dbReference type="EMBL" id="BBTG02000003">
    <property type="protein sequence ID" value="GAO14573.1"/>
    <property type="molecule type" value="Genomic_DNA"/>
</dbReference>
<comment type="similarity">
    <text evidence="1">Belongs to the SDHAF4 family.</text>
</comment>